<evidence type="ECO:0000313" key="3">
    <source>
        <dbReference type="EMBL" id="SFE09264.1"/>
    </source>
</evidence>
<evidence type="ECO:0000256" key="1">
    <source>
        <dbReference type="ARBA" id="ARBA00005953"/>
    </source>
</evidence>
<gene>
    <name evidence="3" type="ORF">SAMN05216574_102137</name>
</gene>
<sequence length="129" mass="14473">MPQVWSAPVRFVECDQQGIVFNAHYLVWADEAVNTWWAELGVPWAELDARGVEYVVVASALEWRSSARWGDTVDVDADLERLGRTSATVRFAIRVGERECCVVRTTYVCTVDGRSAPWPDDVRARLTGG</sequence>
<dbReference type="AlphaFoldDB" id="A0A1I1XPK2"/>
<name>A0A1I1XPK2_9ACTN</name>
<evidence type="ECO:0000313" key="4">
    <source>
        <dbReference type="Proteomes" id="UP000198589"/>
    </source>
</evidence>
<dbReference type="GO" id="GO:0047617">
    <property type="term" value="F:fatty acyl-CoA hydrolase activity"/>
    <property type="evidence" value="ECO:0007669"/>
    <property type="project" value="TreeGrafter"/>
</dbReference>
<dbReference type="STRING" id="1798228.SAMN05216574_102137"/>
<dbReference type="EMBL" id="FOND01000002">
    <property type="protein sequence ID" value="SFE09264.1"/>
    <property type="molecule type" value="Genomic_DNA"/>
</dbReference>
<organism evidence="3 4">
    <name type="scientific">Blastococcus tunisiensis</name>
    <dbReference type="NCBI Taxonomy" id="1798228"/>
    <lineage>
        <taxon>Bacteria</taxon>
        <taxon>Bacillati</taxon>
        <taxon>Actinomycetota</taxon>
        <taxon>Actinomycetes</taxon>
        <taxon>Geodermatophilales</taxon>
        <taxon>Geodermatophilaceae</taxon>
        <taxon>Blastococcus</taxon>
    </lineage>
</organism>
<dbReference type="RefSeq" id="WP_092195330.1">
    <property type="nucleotide sequence ID" value="NZ_FOND01000002.1"/>
</dbReference>
<comment type="similarity">
    <text evidence="1">Belongs to the 4-hydroxybenzoyl-CoA thioesterase family.</text>
</comment>
<accession>A0A1I1XPK2</accession>
<keyword evidence="2 3" id="KW-0378">Hydrolase</keyword>
<proteinExistence type="inferred from homology"/>
<dbReference type="PANTHER" id="PTHR31793">
    <property type="entry name" value="4-HYDROXYBENZOYL-COA THIOESTERASE FAMILY MEMBER"/>
    <property type="match status" value="1"/>
</dbReference>
<dbReference type="Proteomes" id="UP000198589">
    <property type="component" value="Unassembled WGS sequence"/>
</dbReference>
<dbReference type="CDD" id="cd00586">
    <property type="entry name" value="4HBT"/>
    <property type="match status" value="1"/>
</dbReference>
<protein>
    <submittedName>
        <fullName evidence="3">Acyl-CoA thioester hydrolase</fullName>
    </submittedName>
</protein>
<dbReference type="SUPFAM" id="SSF54637">
    <property type="entry name" value="Thioesterase/thiol ester dehydrase-isomerase"/>
    <property type="match status" value="1"/>
</dbReference>
<evidence type="ECO:0000256" key="2">
    <source>
        <dbReference type="ARBA" id="ARBA00022801"/>
    </source>
</evidence>
<dbReference type="Gene3D" id="3.10.129.10">
    <property type="entry name" value="Hotdog Thioesterase"/>
    <property type="match status" value="1"/>
</dbReference>
<reference evidence="4" key="1">
    <citation type="submission" date="2016-10" db="EMBL/GenBank/DDBJ databases">
        <authorList>
            <person name="Varghese N."/>
            <person name="Submissions S."/>
        </authorList>
    </citation>
    <scope>NUCLEOTIDE SEQUENCE [LARGE SCALE GENOMIC DNA]</scope>
    <source>
        <strain evidence="4">DSM 46838</strain>
    </source>
</reference>
<dbReference type="InterPro" id="IPR050563">
    <property type="entry name" value="4-hydroxybenzoyl-CoA_TE"/>
</dbReference>
<dbReference type="PANTHER" id="PTHR31793:SF27">
    <property type="entry name" value="NOVEL THIOESTERASE SUPERFAMILY DOMAIN AND SAPOSIN A-TYPE DOMAIN CONTAINING PROTEIN (0610012H03RIK)"/>
    <property type="match status" value="1"/>
</dbReference>
<dbReference type="Pfam" id="PF13279">
    <property type="entry name" value="4HBT_2"/>
    <property type="match status" value="1"/>
</dbReference>
<dbReference type="OrthoDB" id="9799036at2"/>
<keyword evidence="4" id="KW-1185">Reference proteome</keyword>
<dbReference type="InterPro" id="IPR029069">
    <property type="entry name" value="HotDog_dom_sf"/>
</dbReference>